<dbReference type="CDD" id="cd00090">
    <property type="entry name" value="HTH_ARSR"/>
    <property type="match status" value="1"/>
</dbReference>
<dbReference type="Pfam" id="PF12840">
    <property type="entry name" value="HTH_20"/>
    <property type="match status" value="1"/>
</dbReference>
<proteinExistence type="predicted"/>
<name>A0A4R6BVY5_9STAP</name>
<dbReference type="GO" id="GO:0003677">
    <property type="term" value="F:DNA binding"/>
    <property type="evidence" value="ECO:0007669"/>
    <property type="project" value="UniProtKB-KW"/>
</dbReference>
<keyword evidence="1" id="KW-0805">Transcription regulation</keyword>
<dbReference type="InterPro" id="IPR011991">
    <property type="entry name" value="ArsR-like_HTH"/>
</dbReference>
<protein>
    <submittedName>
        <fullName evidence="5">ArsR family transcriptional regulator</fullName>
    </submittedName>
</protein>
<evidence type="ECO:0000256" key="3">
    <source>
        <dbReference type="ARBA" id="ARBA00023163"/>
    </source>
</evidence>
<dbReference type="PROSITE" id="PS50987">
    <property type="entry name" value="HTH_ARSR_2"/>
    <property type="match status" value="1"/>
</dbReference>
<dbReference type="InterPro" id="IPR001845">
    <property type="entry name" value="HTH_ArsR_DNA-bd_dom"/>
</dbReference>
<dbReference type="InterPro" id="IPR051081">
    <property type="entry name" value="HTH_MetalResp_TranReg"/>
</dbReference>
<evidence type="ECO:0000259" key="4">
    <source>
        <dbReference type="PROSITE" id="PS50987"/>
    </source>
</evidence>
<evidence type="ECO:0000313" key="5">
    <source>
        <dbReference type="EMBL" id="TDM12179.1"/>
    </source>
</evidence>
<gene>
    <name evidence="5" type="ORF">ERX55_11070</name>
</gene>
<dbReference type="SMART" id="SM00418">
    <property type="entry name" value="HTH_ARSR"/>
    <property type="match status" value="1"/>
</dbReference>
<comment type="caution">
    <text evidence="5">The sequence shown here is derived from an EMBL/GenBank/DDBJ whole genome shotgun (WGS) entry which is preliminary data.</text>
</comment>
<dbReference type="NCBIfam" id="NF033788">
    <property type="entry name" value="HTH_metalloreg"/>
    <property type="match status" value="1"/>
</dbReference>
<evidence type="ECO:0000256" key="1">
    <source>
        <dbReference type="ARBA" id="ARBA00023015"/>
    </source>
</evidence>
<dbReference type="InterPro" id="IPR047796">
    <property type="entry name" value="SdpR-like_repress"/>
</dbReference>
<dbReference type="PRINTS" id="PR00778">
    <property type="entry name" value="HTHARSR"/>
</dbReference>
<dbReference type="EMBL" id="SCWF01000018">
    <property type="protein sequence ID" value="TDM12179.1"/>
    <property type="molecule type" value="Genomic_DNA"/>
</dbReference>
<dbReference type="NCBIfam" id="NF033789">
    <property type="entry name" value="repress_SdpR"/>
    <property type="match status" value="1"/>
</dbReference>
<dbReference type="AlphaFoldDB" id="A0A4R6BVY5"/>
<dbReference type="PANTHER" id="PTHR33154">
    <property type="entry name" value="TRANSCRIPTIONAL REGULATOR, ARSR FAMILY"/>
    <property type="match status" value="1"/>
</dbReference>
<organism evidence="5 6">
    <name type="scientific">Macrococcus bovicus</name>
    <dbReference type="NCBI Taxonomy" id="69968"/>
    <lineage>
        <taxon>Bacteria</taxon>
        <taxon>Bacillati</taxon>
        <taxon>Bacillota</taxon>
        <taxon>Bacilli</taxon>
        <taxon>Bacillales</taxon>
        <taxon>Staphylococcaceae</taxon>
        <taxon>Macrococcus</taxon>
    </lineage>
</organism>
<sequence length="86" mass="10088">MKDLFKALSDSTRREILDLLQEHGEMTAGEIHDSFDVSKSNISQHLKVLSHADLVYSRKVGQYVYYNINVSVFEEIMHWVLKFKEK</sequence>
<dbReference type="OrthoDB" id="9799175at2"/>
<reference evidence="5 6" key="1">
    <citation type="submission" date="2019-01" db="EMBL/GenBank/DDBJ databases">
        <title>Draft genome sequences of the type strains of six Macrococcus species.</title>
        <authorList>
            <person name="Mazhar S."/>
            <person name="Altermann E."/>
            <person name="Hill C."/>
            <person name="Mcauliffe O."/>
        </authorList>
    </citation>
    <scope>NUCLEOTIDE SEQUENCE [LARGE SCALE GENOMIC DNA]</scope>
    <source>
        <strain evidence="5 6">ATCC 51825</strain>
    </source>
</reference>
<dbReference type="PANTHER" id="PTHR33154:SF33">
    <property type="entry name" value="TRANSCRIPTIONAL REPRESSOR SDPR"/>
    <property type="match status" value="1"/>
</dbReference>
<keyword evidence="3" id="KW-0804">Transcription</keyword>
<evidence type="ECO:0000313" key="6">
    <source>
        <dbReference type="Proteomes" id="UP000294843"/>
    </source>
</evidence>
<evidence type="ECO:0000256" key="2">
    <source>
        <dbReference type="ARBA" id="ARBA00023125"/>
    </source>
</evidence>
<keyword evidence="6" id="KW-1185">Reference proteome</keyword>
<dbReference type="GO" id="GO:0003700">
    <property type="term" value="F:DNA-binding transcription factor activity"/>
    <property type="evidence" value="ECO:0007669"/>
    <property type="project" value="InterPro"/>
</dbReference>
<dbReference type="SUPFAM" id="SSF46785">
    <property type="entry name" value="Winged helix' DNA-binding domain"/>
    <property type="match status" value="1"/>
</dbReference>
<dbReference type="InterPro" id="IPR036390">
    <property type="entry name" value="WH_DNA-bd_sf"/>
</dbReference>
<accession>A0A4R6BVY5</accession>
<dbReference type="RefSeq" id="WP_133452650.1">
    <property type="nucleotide sequence ID" value="NZ_SCWF01000018.1"/>
</dbReference>
<feature type="domain" description="HTH arsR-type" evidence="4">
    <location>
        <begin position="1"/>
        <end position="86"/>
    </location>
</feature>
<dbReference type="Gene3D" id="1.10.10.10">
    <property type="entry name" value="Winged helix-like DNA-binding domain superfamily/Winged helix DNA-binding domain"/>
    <property type="match status" value="1"/>
</dbReference>
<dbReference type="InterPro" id="IPR036388">
    <property type="entry name" value="WH-like_DNA-bd_sf"/>
</dbReference>
<keyword evidence="2" id="KW-0238">DNA-binding</keyword>
<dbReference type="Proteomes" id="UP000294843">
    <property type="component" value="Unassembled WGS sequence"/>
</dbReference>